<keyword evidence="4" id="KW-0808">Transferase</keyword>
<evidence type="ECO:0000256" key="2">
    <source>
        <dbReference type="ARBA" id="ARBA00012513"/>
    </source>
</evidence>
<feature type="compositionally biased region" description="Acidic residues" evidence="12">
    <location>
        <begin position="192"/>
        <end position="203"/>
    </location>
</feature>
<feature type="region of interest" description="Disordered" evidence="12">
    <location>
        <begin position="187"/>
        <end position="247"/>
    </location>
</feature>
<evidence type="ECO:0000256" key="10">
    <source>
        <dbReference type="ARBA" id="ARBA00047899"/>
    </source>
</evidence>
<feature type="compositionally biased region" description="Acidic residues" evidence="12">
    <location>
        <begin position="211"/>
        <end position="228"/>
    </location>
</feature>
<feature type="domain" description="RIO kinase" evidence="13">
    <location>
        <begin position="2"/>
        <end position="149"/>
    </location>
</feature>
<accession>A0A835YXK3</accession>
<dbReference type="Gene3D" id="1.10.510.10">
    <property type="entry name" value="Transferase(Phosphotransferase) domain 1"/>
    <property type="match status" value="1"/>
</dbReference>
<evidence type="ECO:0000256" key="3">
    <source>
        <dbReference type="ARBA" id="ARBA00022527"/>
    </source>
</evidence>
<dbReference type="AlphaFoldDB" id="A0A835YXK3"/>
<keyword evidence="3" id="KW-0723">Serine/threonine-protein kinase</keyword>
<dbReference type="InterPro" id="IPR011009">
    <property type="entry name" value="Kinase-like_dom_sf"/>
</dbReference>
<dbReference type="SUPFAM" id="SSF56112">
    <property type="entry name" value="Protein kinase-like (PK-like)"/>
    <property type="match status" value="1"/>
</dbReference>
<name>A0A835YXK3_9STRA</name>
<dbReference type="GO" id="GO:0004674">
    <property type="term" value="F:protein serine/threonine kinase activity"/>
    <property type="evidence" value="ECO:0007669"/>
    <property type="project" value="UniProtKB-KW"/>
</dbReference>
<keyword evidence="9" id="KW-0460">Magnesium</keyword>
<organism evidence="14 15">
    <name type="scientific">Tribonema minus</name>
    <dbReference type="NCBI Taxonomy" id="303371"/>
    <lineage>
        <taxon>Eukaryota</taxon>
        <taxon>Sar</taxon>
        <taxon>Stramenopiles</taxon>
        <taxon>Ochrophyta</taxon>
        <taxon>PX clade</taxon>
        <taxon>Xanthophyceae</taxon>
        <taxon>Tribonematales</taxon>
        <taxon>Tribonemataceae</taxon>
        <taxon>Tribonema</taxon>
    </lineage>
</organism>
<evidence type="ECO:0000256" key="6">
    <source>
        <dbReference type="ARBA" id="ARBA00022741"/>
    </source>
</evidence>
<evidence type="ECO:0000256" key="11">
    <source>
        <dbReference type="ARBA" id="ARBA00048679"/>
    </source>
</evidence>
<dbReference type="GO" id="GO:0005524">
    <property type="term" value="F:ATP binding"/>
    <property type="evidence" value="ECO:0007669"/>
    <property type="project" value="UniProtKB-KW"/>
</dbReference>
<dbReference type="InterPro" id="IPR051272">
    <property type="entry name" value="RIO-type_Ser/Thr_kinase"/>
</dbReference>
<dbReference type="InterPro" id="IPR000687">
    <property type="entry name" value="RIO_kinase"/>
</dbReference>
<dbReference type="Pfam" id="PF01163">
    <property type="entry name" value="RIO1"/>
    <property type="match status" value="1"/>
</dbReference>
<evidence type="ECO:0000256" key="7">
    <source>
        <dbReference type="ARBA" id="ARBA00022777"/>
    </source>
</evidence>
<evidence type="ECO:0000256" key="12">
    <source>
        <dbReference type="SAM" id="MobiDB-lite"/>
    </source>
</evidence>
<evidence type="ECO:0000256" key="5">
    <source>
        <dbReference type="ARBA" id="ARBA00022723"/>
    </source>
</evidence>
<keyword evidence="8" id="KW-0067">ATP-binding</keyword>
<evidence type="ECO:0000313" key="14">
    <source>
        <dbReference type="EMBL" id="KAG5183270.1"/>
    </source>
</evidence>
<dbReference type="InterPro" id="IPR018934">
    <property type="entry name" value="RIO_dom"/>
</dbReference>
<keyword evidence="7" id="KW-0418">Kinase</keyword>
<dbReference type="PROSITE" id="PS01245">
    <property type="entry name" value="RIO1"/>
    <property type="match status" value="1"/>
</dbReference>
<dbReference type="Proteomes" id="UP000664859">
    <property type="component" value="Unassembled WGS sequence"/>
</dbReference>
<proteinExistence type="inferred from homology"/>
<keyword evidence="15" id="KW-1185">Reference proteome</keyword>
<dbReference type="EC" id="2.7.11.1" evidence="2"/>
<evidence type="ECO:0000256" key="4">
    <source>
        <dbReference type="ARBA" id="ARBA00022679"/>
    </source>
</evidence>
<dbReference type="Gene3D" id="3.30.200.20">
    <property type="entry name" value="Phosphorylase Kinase, domain 1"/>
    <property type="match status" value="1"/>
</dbReference>
<protein>
    <recommendedName>
        <fullName evidence="2">non-specific serine/threonine protein kinase</fullName>
        <ecNumber evidence="2">2.7.11.1</ecNumber>
    </recommendedName>
</protein>
<dbReference type="InterPro" id="IPR018935">
    <property type="entry name" value="RIO_kinase_CS"/>
</dbReference>
<sequence>MFRLWAEKEARNLTRACKAGLMVPKPLLQRQHVLVMDFLGDDGWPAPQLKEETHLSCCRGWWWRAYVECLEAARLLLLRCSLVHGDLSEYNVLYHNETCHFIDFGQSVHKAHPRAMELLARDLNTMEAFMEKRRVQRLGESLAFAFVTQYVGANEVAGAALQALSISKAEDGEEAALALLQDLNAEAVQSGETEEDIEAEDTEDKSTGDELAGDDGVDEVAEDDEEPADVEHQGNNAGDKVDLLERERARTKEARMWARAKMAPTDYSI</sequence>
<evidence type="ECO:0000256" key="8">
    <source>
        <dbReference type="ARBA" id="ARBA00022840"/>
    </source>
</evidence>
<evidence type="ECO:0000256" key="1">
    <source>
        <dbReference type="ARBA" id="ARBA00009196"/>
    </source>
</evidence>
<dbReference type="OrthoDB" id="205248at2759"/>
<keyword evidence="5" id="KW-0479">Metal-binding</keyword>
<dbReference type="EMBL" id="JAFCMP010000223">
    <property type="protein sequence ID" value="KAG5183270.1"/>
    <property type="molecule type" value="Genomic_DNA"/>
</dbReference>
<comment type="similarity">
    <text evidence="1">Belongs to the protein kinase superfamily. RIO-type Ser/Thr kinase family.</text>
</comment>
<dbReference type="GO" id="GO:0046872">
    <property type="term" value="F:metal ion binding"/>
    <property type="evidence" value="ECO:0007669"/>
    <property type="project" value="UniProtKB-KW"/>
</dbReference>
<dbReference type="SMART" id="SM00090">
    <property type="entry name" value="RIO"/>
    <property type="match status" value="1"/>
</dbReference>
<comment type="catalytic activity">
    <reaction evidence="10">
        <text>L-threonyl-[protein] + ATP = O-phospho-L-threonyl-[protein] + ADP + H(+)</text>
        <dbReference type="Rhea" id="RHEA:46608"/>
        <dbReference type="Rhea" id="RHEA-COMP:11060"/>
        <dbReference type="Rhea" id="RHEA-COMP:11605"/>
        <dbReference type="ChEBI" id="CHEBI:15378"/>
        <dbReference type="ChEBI" id="CHEBI:30013"/>
        <dbReference type="ChEBI" id="CHEBI:30616"/>
        <dbReference type="ChEBI" id="CHEBI:61977"/>
        <dbReference type="ChEBI" id="CHEBI:456216"/>
        <dbReference type="EC" id="2.7.11.1"/>
    </reaction>
</comment>
<evidence type="ECO:0000259" key="13">
    <source>
        <dbReference type="SMART" id="SM00090"/>
    </source>
</evidence>
<comment type="caution">
    <text evidence="14">The sequence shown here is derived from an EMBL/GenBank/DDBJ whole genome shotgun (WGS) entry which is preliminary data.</text>
</comment>
<comment type="catalytic activity">
    <reaction evidence="11">
        <text>L-seryl-[protein] + ATP = O-phospho-L-seryl-[protein] + ADP + H(+)</text>
        <dbReference type="Rhea" id="RHEA:17989"/>
        <dbReference type="Rhea" id="RHEA-COMP:9863"/>
        <dbReference type="Rhea" id="RHEA-COMP:11604"/>
        <dbReference type="ChEBI" id="CHEBI:15378"/>
        <dbReference type="ChEBI" id="CHEBI:29999"/>
        <dbReference type="ChEBI" id="CHEBI:30616"/>
        <dbReference type="ChEBI" id="CHEBI:83421"/>
        <dbReference type="ChEBI" id="CHEBI:456216"/>
        <dbReference type="EC" id="2.7.11.1"/>
    </reaction>
</comment>
<gene>
    <name evidence="14" type="ORF">JKP88DRAFT_317748</name>
</gene>
<keyword evidence="6" id="KW-0547">Nucleotide-binding</keyword>
<evidence type="ECO:0000313" key="15">
    <source>
        <dbReference type="Proteomes" id="UP000664859"/>
    </source>
</evidence>
<reference evidence="14" key="1">
    <citation type="submission" date="2021-02" db="EMBL/GenBank/DDBJ databases">
        <title>First Annotated Genome of the Yellow-green Alga Tribonema minus.</title>
        <authorList>
            <person name="Mahan K.M."/>
        </authorList>
    </citation>
    <scope>NUCLEOTIDE SEQUENCE</scope>
    <source>
        <strain evidence="14">UTEX B ZZ1240</strain>
    </source>
</reference>
<dbReference type="PANTHER" id="PTHR45723">
    <property type="entry name" value="SERINE/THREONINE-PROTEIN KINASE RIO1"/>
    <property type="match status" value="1"/>
</dbReference>
<evidence type="ECO:0000256" key="9">
    <source>
        <dbReference type="ARBA" id="ARBA00022842"/>
    </source>
</evidence>